<dbReference type="PANTHER" id="PTHR21477">
    <property type="entry name" value="ZGC:172139"/>
    <property type="match status" value="1"/>
</dbReference>
<reference evidence="2" key="1">
    <citation type="submission" date="2022-07" db="EMBL/GenBank/DDBJ databases">
        <title>Phylogenomic reconstructions and comparative analyses of Kickxellomycotina fungi.</title>
        <authorList>
            <person name="Reynolds N.K."/>
            <person name="Stajich J.E."/>
            <person name="Barry K."/>
            <person name="Grigoriev I.V."/>
            <person name="Crous P."/>
            <person name="Smith M.E."/>
        </authorList>
    </citation>
    <scope>NUCLEOTIDE SEQUENCE</scope>
    <source>
        <strain evidence="2">NRRL 3115</strain>
    </source>
</reference>
<evidence type="ECO:0000313" key="2">
    <source>
        <dbReference type="EMBL" id="KAJ2680781.1"/>
    </source>
</evidence>
<organism evidence="2 3">
    <name type="scientific">Coemansia spiralis</name>
    <dbReference type="NCBI Taxonomy" id="417178"/>
    <lineage>
        <taxon>Eukaryota</taxon>
        <taxon>Fungi</taxon>
        <taxon>Fungi incertae sedis</taxon>
        <taxon>Zoopagomycota</taxon>
        <taxon>Kickxellomycotina</taxon>
        <taxon>Kickxellomycetes</taxon>
        <taxon>Kickxellales</taxon>
        <taxon>Kickxellaceae</taxon>
        <taxon>Coemansia</taxon>
    </lineage>
</organism>
<dbReference type="AlphaFoldDB" id="A0A9W8G7K9"/>
<feature type="region of interest" description="Disordered" evidence="1">
    <location>
        <begin position="223"/>
        <end position="255"/>
    </location>
</feature>
<protein>
    <submittedName>
        <fullName evidence="2">Uncharacterized protein</fullName>
    </submittedName>
</protein>
<comment type="caution">
    <text evidence="2">The sequence shown here is derived from an EMBL/GenBank/DDBJ whole genome shotgun (WGS) entry which is preliminary data.</text>
</comment>
<name>A0A9W8G7K9_9FUNG</name>
<gene>
    <name evidence="2" type="ORF">GGI25_000416</name>
</gene>
<dbReference type="OrthoDB" id="1906921at2759"/>
<accession>A0A9W8G7K9</accession>
<dbReference type="Pfam" id="PF09741">
    <property type="entry name" value="DUF2045"/>
    <property type="match status" value="1"/>
</dbReference>
<dbReference type="InterPro" id="IPR019141">
    <property type="entry name" value="DUF2045"/>
</dbReference>
<dbReference type="Proteomes" id="UP001151518">
    <property type="component" value="Unassembled WGS sequence"/>
</dbReference>
<dbReference type="PANTHER" id="PTHR21477:SF13">
    <property type="entry name" value="KIAA0930"/>
    <property type="match status" value="1"/>
</dbReference>
<proteinExistence type="predicted"/>
<dbReference type="EMBL" id="JANBTW010000003">
    <property type="protein sequence ID" value="KAJ2680781.1"/>
    <property type="molecule type" value="Genomic_DNA"/>
</dbReference>
<evidence type="ECO:0000313" key="3">
    <source>
        <dbReference type="Proteomes" id="UP001151518"/>
    </source>
</evidence>
<evidence type="ECO:0000256" key="1">
    <source>
        <dbReference type="SAM" id="MobiDB-lite"/>
    </source>
</evidence>
<sequence>MSDVYSMLETMENEGLSGPPPMDSSLRLDAQALDKFVDDSDDPRWNLLFLHYFVESADANHDDMLFFVRQTDDLSVVPGNGRQATMDGGNADQDPVFVLRKQAQPSILPPISEVIMWKETFLLNLIVQMPCKLTVAVCRRRSKQGNQRSGMSVVRKHVSKRVYALPSKSRMDRPKDNACPPECSWPYIYYVIDDYEDMFEDMFIKKGEYLCVELSARIPVPNMPDETINSPKAKGGLAPDSNEKPISFASQDGGNGNAFNSVRSRLTSTASNTGTSKIVLFQGAASFGALVDNYVHRLSSKNMLHRLRKPTYTPEFIMMRGPGGKGHAQVAITGRSNAEELDLASRNASIVSSPVLQPQPSAPNMPLMSNNGTNSGWTKLPAVASPHLQPISAIDSTPASPSLSAWLKRISLPSIAENLSQATSPPPPPKSLQASMTFVSIPWNSIIEDLLDFKRQLD</sequence>